<proteinExistence type="inferred from homology"/>
<dbReference type="EMBL" id="JALPRX010000137">
    <property type="protein sequence ID" value="MCK8787666.1"/>
    <property type="molecule type" value="Genomic_DNA"/>
</dbReference>
<dbReference type="PRINTS" id="PR00081">
    <property type="entry name" value="GDHRDH"/>
</dbReference>
<evidence type="ECO:0000256" key="1">
    <source>
        <dbReference type="ARBA" id="ARBA00006484"/>
    </source>
</evidence>
<name>A0A9X1YKH7_9PROT</name>
<dbReference type="RefSeq" id="WP_248669716.1">
    <property type="nucleotide sequence ID" value="NZ_JALPRX010000137.1"/>
</dbReference>
<dbReference type="InterPro" id="IPR002347">
    <property type="entry name" value="SDR_fam"/>
</dbReference>
<dbReference type="Pfam" id="PF13561">
    <property type="entry name" value="adh_short_C2"/>
    <property type="match status" value="1"/>
</dbReference>
<comment type="similarity">
    <text evidence="1">Belongs to the short-chain dehydrogenases/reductases (SDR) family.</text>
</comment>
<protein>
    <submittedName>
        <fullName evidence="2">SDR family oxidoreductase</fullName>
    </submittedName>
</protein>
<dbReference type="Proteomes" id="UP001139516">
    <property type="component" value="Unassembled WGS sequence"/>
</dbReference>
<dbReference type="Gene3D" id="3.40.50.720">
    <property type="entry name" value="NAD(P)-binding Rossmann-like Domain"/>
    <property type="match status" value="1"/>
</dbReference>
<evidence type="ECO:0000313" key="3">
    <source>
        <dbReference type="Proteomes" id="UP001139516"/>
    </source>
</evidence>
<accession>A0A9X1YKH7</accession>
<dbReference type="PANTHER" id="PTHR42879">
    <property type="entry name" value="3-OXOACYL-(ACYL-CARRIER-PROTEIN) REDUCTASE"/>
    <property type="match status" value="1"/>
</dbReference>
<evidence type="ECO:0000313" key="2">
    <source>
        <dbReference type="EMBL" id="MCK8787666.1"/>
    </source>
</evidence>
<comment type="caution">
    <text evidence="2">The sequence shown here is derived from an EMBL/GenBank/DDBJ whole genome shotgun (WGS) entry which is preliminary data.</text>
</comment>
<dbReference type="PANTHER" id="PTHR42879:SF2">
    <property type="entry name" value="3-OXOACYL-[ACYL-CARRIER-PROTEIN] REDUCTASE FABG"/>
    <property type="match status" value="1"/>
</dbReference>
<dbReference type="AlphaFoldDB" id="A0A9X1YKH7"/>
<reference evidence="2" key="1">
    <citation type="submission" date="2022-04" db="EMBL/GenBank/DDBJ databases">
        <title>Roseomonas acroporae sp. nov., isolated from coral Acropora digitifera.</title>
        <authorList>
            <person name="Sun H."/>
        </authorList>
    </citation>
    <scope>NUCLEOTIDE SEQUENCE</scope>
    <source>
        <strain evidence="2">NAR14</strain>
    </source>
</reference>
<sequence length="266" mass="26492">MDTNPGEDRPVGGGLAGRTALVSGASRGIGLAIARRLAAEGMRVLLVARSAEAIGAAAAAMPGCAAHAADLREPKAAADAVAAAVARFGRLDLLVHSAGATQRGDFLALDDAAWEDGYALKLFGGVRLCRAAWPHLAAAGGGIVLIAGVGGRVASADFTIGGSVNAALMNLTKALADRGVTDGVRVNCVNPGSIRTGRLTGRIAAVRAARGLDEAAAARALAAETGVARFGEPEEIAAAVAFLAGPQASYVQGAILDVDGGWVRAV</sequence>
<dbReference type="InterPro" id="IPR050259">
    <property type="entry name" value="SDR"/>
</dbReference>
<dbReference type="InterPro" id="IPR036291">
    <property type="entry name" value="NAD(P)-bd_dom_sf"/>
</dbReference>
<dbReference type="SUPFAM" id="SSF51735">
    <property type="entry name" value="NAD(P)-binding Rossmann-fold domains"/>
    <property type="match status" value="1"/>
</dbReference>
<dbReference type="FunFam" id="3.40.50.720:FF:000084">
    <property type="entry name" value="Short-chain dehydrogenase reductase"/>
    <property type="match status" value="1"/>
</dbReference>
<gene>
    <name evidence="2" type="ORF">M0638_25185</name>
</gene>
<keyword evidence="3" id="KW-1185">Reference proteome</keyword>
<organism evidence="2 3">
    <name type="scientific">Roseomonas acroporae</name>
    <dbReference type="NCBI Taxonomy" id="2937791"/>
    <lineage>
        <taxon>Bacteria</taxon>
        <taxon>Pseudomonadati</taxon>
        <taxon>Pseudomonadota</taxon>
        <taxon>Alphaproteobacteria</taxon>
        <taxon>Acetobacterales</taxon>
        <taxon>Roseomonadaceae</taxon>
        <taxon>Roseomonas</taxon>
    </lineage>
</organism>